<dbReference type="Proteomes" id="UP000822993">
    <property type="component" value="Unassembled WGS sequence"/>
</dbReference>
<evidence type="ECO:0000313" key="2">
    <source>
        <dbReference type="Proteomes" id="UP000822993"/>
    </source>
</evidence>
<evidence type="ECO:0000313" key="1">
    <source>
        <dbReference type="EMBL" id="MBE7701021.1"/>
    </source>
</evidence>
<reference evidence="1 2" key="1">
    <citation type="submission" date="2020-08" db="EMBL/GenBank/DDBJ databases">
        <title>A Genomic Blueprint of the Chicken Gut Microbiome.</title>
        <authorList>
            <person name="Gilroy R."/>
            <person name="Ravi A."/>
            <person name="Getino M."/>
            <person name="Pursley I."/>
            <person name="Horton D.L."/>
            <person name="Alikhan N.-F."/>
            <person name="Baker D."/>
            <person name="Gharbi K."/>
            <person name="Hall N."/>
            <person name="Watson M."/>
            <person name="Adriaenssens E.M."/>
            <person name="Foster-Nyarko E."/>
            <person name="Jarju S."/>
            <person name="Secka A."/>
            <person name="Antonio M."/>
            <person name="Oren A."/>
            <person name="Chaudhuri R."/>
            <person name="La Ragione R.M."/>
            <person name="Hildebrand F."/>
            <person name="Pallen M.J."/>
        </authorList>
    </citation>
    <scope>NUCLEOTIDE SEQUENCE [LARGE SCALE GENOMIC DNA]</scope>
    <source>
        <strain evidence="1 2">Sa1BUA8</strain>
    </source>
</reference>
<proteinExistence type="predicted"/>
<keyword evidence="2" id="KW-1185">Reference proteome</keyword>
<evidence type="ECO:0008006" key="3">
    <source>
        <dbReference type="Google" id="ProtNLM"/>
    </source>
</evidence>
<gene>
    <name evidence="1" type="ORF">H9623_11995</name>
</gene>
<dbReference type="EMBL" id="JACSPN010000015">
    <property type="protein sequence ID" value="MBE7701021.1"/>
    <property type="molecule type" value="Genomic_DNA"/>
</dbReference>
<dbReference type="RefSeq" id="WP_193720283.1">
    <property type="nucleotide sequence ID" value="NZ_JACSPN010000015.1"/>
</dbReference>
<sequence>MMNVDLPGWARVGAATLAVVVLASGCASDSVPVPPGLETCAPRWEPVASGDLPDAGAANPAATLASGSFTEGAHLSTEGAAKLTEGKDYSLSLTITMTEFRGRLAPRVETVGEDCSFVATYGTELEGDALLPEQTDLVHMSGEGAVVFGEVSTGAPGQVSTFTRRGDRLAWLETRSTNLDEFDWRVRATRIGDDAPTLVADYRDFYPGGATPRIIGIDPYLSMSTSRLAWNAASKAGGSSDLLSAGLAGDGDVEVLAENGHRSRR</sequence>
<accession>A0A9D5YZZ4</accession>
<comment type="caution">
    <text evidence="1">The sequence shown here is derived from an EMBL/GenBank/DDBJ whole genome shotgun (WGS) entry which is preliminary data.</text>
</comment>
<name>A0A9D5YZZ4_9CELL</name>
<organism evidence="1 2">
    <name type="scientific">Oerskovia douganii</name>
    <dbReference type="NCBI Taxonomy" id="2762210"/>
    <lineage>
        <taxon>Bacteria</taxon>
        <taxon>Bacillati</taxon>
        <taxon>Actinomycetota</taxon>
        <taxon>Actinomycetes</taxon>
        <taxon>Micrococcales</taxon>
        <taxon>Cellulomonadaceae</taxon>
        <taxon>Oerskovia</taxon>
    </lineage>
</organism>
<dbReference type="AlphaFoldDB" id="A0A9D5YZZ4"/>
<protein>
    <recommendedName>
        <fullName evidence="3">Lipoprotein</fullName>
    </recommendedName>
</protein>